<dbReference type="HOGENOM" id="CLU_291190_0_0_1"/>
<sequence>MAEEVAQLVREVERVVTAPYIPSLQNLYTLVQNTSRSGIQSWALQKPCQVELLAALLVENLARSRVALPLLTAFGHVSIFRDHIIGQEPILLDALLEKAVVGNETEYHAACTALLSSPLPAGFVPPARLAGFISKLVSIIAANPQAQTIAPLHTLMIGIRGSPSLLDEIPTEVMSNMQTELTKTLRNLDDHMGNLLGLATFAEISSSQRKSANGRGIQSWLMNAHDFFGPRRGMKTLDLVVLRVILACSSNCNSLTPSQAAESIRLAVCIADAVDPDVKSSWISQNASKIAKLCEKVSRDNSKREIQIMGTIFLLSLTGLKSLPSRIGDLGLRLLVSADSRTILAALPRNLVSRLVHSLSEYDESVTHELLQFIVDTLTGDVSGITSMVNLQISDLLLSEFKSGLSQPMVKSVLGSASTKHAVVGLLERFPVGPAREQCQDSLVCYCACSRLQNQNILDLFEIFTAAAISHGGDSNDAMILRSFVARTSKSLSQPRCAFSQSDRSAFRSSFILRDRRDFSSRQHVIRDWRAAITETYLQVADMSHSTLLKKVEEICFDLERRCYDVEEPVRSIEKERDFYRKDVEQLKQENAELTNKLEGATGAIAALQKDLTKHQELAGATNSRAEELARALELARQELHSIQSRSSTALQEEKEKLRSIELELIVTSTEKDELLEELQESLRQLESANESLEQTRQNSSKEKMSFEEKIKHLENEAVNFGNLLETKTAQNNHKEGEIERLLQESGNQHAEIHTLRLAMENQSQVIEQLRKALQETGDKAKAELEAFKRESVTEIAILRSDAAQHHQEISRLKRELQTAANNASNELQTKEKRIRQLERKVQSLRDERAAKAREFSEAQQHIGRLMNVMGFSTSSNSEGKPTDSLQRSRAGTEVVHSQSRGKSIPIDDEDEQDLAESFESLASNLQGPTLEGLRGGSPSSRTVQIATTKAPTTETNAFAAVKENRQALVEANRNNSVNFNMIAEPKSGQPAATSDDFEHENGLQHLDLDMELELPKDFFSASTTFSGSI</sequence>
<protein>
    <submittedName>
        <fullName evidence="3">Uncharacterized protein</fullName>
    </submittedName>
</protein>
<dbReference type="PANTHER" id="PTHR45615:SF40">
    <property type="entry name" value="MYOSIN HEAVY CHAIN, NON-MUSCLE"/>
    <property type="match status" value="1"/>
</dbReference>
<dbReference type="GO" id="GO:0005737">
    <property type="term" value="C:cytoplasm"/>
    <property type="evidence" value="ECO:0007669"/>
    <property type="project" value="TreeGrafter"/>
</dbReference>
<reference evidence="3 4" key="1">
    <citation type="journal article" date="2013" name="PLoS ONE">
        <title>Genomic and secretomic analyses reveal unique features of the lignocellulolytic enzyme system of Penicillium decumbens.</title>
        <authorList>
            <person name="Liu G."/>
            <person name="Zhang L."/>
            <person name="Wei X."/>
            <person name="Zou G."/>
            <person name="Qin Y."/>
            <person name="Ma L."/>
            <person name="Li J."/>
            <person name="Zheng H."/>
            <person name="Wang S."/>
            <person name="Wang C."/>
            <person name="Xun L."/>
            <person name="Zhao G.-P."/>
            <person name="Zhou Z."/>
            <person name="Qu Y."/>
        </authorList>
    </citation>
    <scope>NUCLEOTIDE SEQUENCE [LARGE SCALE GENOMIC DNA]</scope>
    <source>
        <strain evidence="4">114-2 / CGMCC 5302</strain>
    </source>
</reference>
<dbReference type="GO" id="GO:0016460">
    <property type="term" value="C:myosin II complex"/>
    <property type="evidence" value="ECO:0007669"/>
    <property type="project" value="TreeGrafter"/>
</dbReference>
<dbReference type="GO" id="GO:0000146">
    <property type="term" value="F:microfilament motor activity"/>
    <property type="evidence" value="ECO:0007669"/>
    <property type="project" value="TreeGrafter"/>
</dbReference>
<keyword evidence="4" id="KW-1185">Reference proteome</keyword>
<dbReference type="PANTHER" id="PTHR45615">
    <property type="entry name" value="MYOSIN HEAVY CHAIN, NON-MUSCLE"/>
    <property type="match status" value="1"/>
</dbReference>
<dbReference type="GO" id="GO:0032982">
    <property type="term" value="C:myosin filament"/>
    <property type="evidence" value="ECO:0007669"/>
    <property type="project" value="TreeGrafter"/>
</dbReference>
<dbReference type="EMBL" id="KB644409">
    <property type="protein sequence ID" value="EPS26880.1"/>
    <property type="molecule type" value="Genomic_DNA"/>
</dbReference>
<evidence type="ECO:0000313" key="3">
    <source>
        <dbReference type="EMBL" id="EPS26880.1"/>
    </source>
</evidence>
<organism evidence="3 4">
    <name type="scientific">Penicillium oxalicum (strain 114-2 / CGMCC 5302)</name>
    <name type="common">Penicillium decumbens</name>
    <dbReference type="NCBI Taxonomy" id="933388"/>
    <lineage>
        <taxon>Eukaryota</taxon>
        <taxon>Fungi</taxon>
        <taxon>Dikarya</taxon>
        <taxon>Ascomycota</taxon>
        <taxon>Pezizomycotina</taxon>
        <taxon>Eurotiomycetes</taxon>
        <taxon>Eurotiomycetidae</taxon>
        <taxon>Eurotiales</taxon>
        <taxon>Aspergillaceae</taxon>
        <taxon>Penicillium</taxon>
    </lineage>
</organism>
<feature type="compositionally biased region" description="Polar residues" evidence="2">
    <location>
        <begin position="871"/>
        <end position="902"/>
    </location>
</feature>
<proteinExistence type="predicted"/>
<accession>S7Z8I9</accession>
<evidence type="ECO:0000313" key="4">
    <source>
        <dbReference type="Proteomes" id="UP000019376"/>
    </source>
</evidence>
<dbReference type="eggNOG" id="ENOG502QYKI">
    <property type="taxonomic scope" value="Eukaryota"/>
</dbReference>
<dbReference type="STRING" id="933388.S7Z8I9"/>
<feature type="coiled-coil region" evidence="1">
    <location>
        <begin position="570"/>
        <end position="855"/>
    </location>
</feature>
<keyword evidence="1" id="KW-0175">Coiled coil</keyword>
<dbReference type="GO" id="GO:0051015">
    <property type="term" value="F:actin filament binding"/>
    <property type="evidence" value="ECO:0007669"/>
    <property type="project" value="TreeGrafter"/>
</dbReference>
<gene>
    <name evidence="3" type="ORF">PDE_01820</name>
</gene>
<evidence type="ECO:0000256" key="2">
    <source>
        <dbReference type="SAM" id="MobiDB-lite"/>
    </source>
</evidence>
<feature type="region of interest" description="Disordered" evidence="2">
    <location>
        <begin position="871"/>
        <end position="913"/>
    </location>
</feature>
<evidence type="ECO:0000256" key="1">
    <source>
        <dbReference type="SAM" id="Coils"/>
    </source>
</evidence>
<dbReference type="OrthoDB" id="5332870at2759"/>
<dbReference type="Proteomes" id="UP000019376">
    <property type="component" value="Unassembled WGS sequence"/>
</dbReference>
<dbReference type="AlphaFoldDB" id="S7Z8I9"/>
<name>S7Z8I9_PENO1</name>
<dbReference type="PhylomeDB" id="S7Z8I9"/>